<dbReference type="OrthoDB" id="5784299at2759"/>
<dbReference type="Proteomes" id="UP000025227">
    <property type="component" value="Unplaced"/>
</dbReference>
<dbReference type="CDD" id="cd00070">
    <property type="entry name" value="GLECT"/>
    <property type="match status" value="1"/>
</dbReference>
<evidence type="ECO:0000256" key="1">
    <source>
        <dbReference type="ARBA" id="ARBA00022734"/>
    </source>
</evidence>
<sequence length="143" mass="16260">MFGGATSSSVEAFNVTTPNEVIVPDFNNGRRLRVVVVPLTTGDRFEINLRTHSETAMHFNPRFDEDTVVFNSTSGGDWQNEERVQMPFHRERVYTIEFVGQYGKIQTLINGVILHDFNERLPSHEIRAIAMDGAVHIHSVIYV</sequence>
<proteinExistence type="predicted"/>
<reference evidence="5" key="1">
    <citation type="submission" date="2020-12" db="UniProtKB">
        <authorList>
            <consortium name="WormBaseParasite"/>
        </authorList>
    </citation>
    <scope>IDENTIFICATION</scope>
    <source>
        <strain evidence="5">MHco3</strain>
    </source>
</reference>
<dbReference type="WBParaSite" id="HCON_00085020-00001">
    <property type="protein sequence ID" value="HCON_00085020-00001"/>
    <property type="gene ID" value="HCON_00085020"/>
</dbReference>
<dbReference type="PANTHER" id="PTHR11346">
    <property type="entry name" value="GALECTIN"/>
    <property type="match status" value="1"/>
</dbReference>
<dbReference type="InterPro" id="IPR001079">
    <property type="entry name" value="Galectin_CRD"/>
</dbReference>
<dbReference type="OMA" id="SHEIRAI"/>
<keyword evidence="1 2" id="KW-0430">Lectin</keyword>
<dbReference type="PROSITE" id="PS51304">
    <property type="entry name" value="GALECTIN"/>
    <property type="match status" value="1"/>
</dbReference>
<name>A0A7I4YF29_HAECO</name>
<dbReference type="SUPFAM" id="SSF49899">
    <property type="entry name" value="Concanavalin A-like lectins/glucanases"/>
    <property type="match status" value="1"/>
</dbReference>
<dbReference type="InterPro" id="IPR044156">
    <property type="entry name" value="Galectin-like"/>
</dbReference>
<dbReference type="InterPro" id="IPR013320">
    <property type="entry name" value="ConA-like_dom_sf"/>
</dbReference>
<evidence type="ECO:0000313" key="4">
    <source>
        <dbReference type="Proteomes" id="UP000025227"/>
    </source>
</evidence>
<evidence type="ECO:0000313" key="5">
    <source>
        <dbReference type="WBParaSite" id="HCON_00085020-00001"/>
    </source>
</evidence>
<evidence type="ECO:0000259" key="3">
    <source>
        <dbReference type="PROSITE" id="PS51304"/>
    </source>
</evidence>
<organism evidence="4 5">
    <name type="scientific">Haemonchus contortus</name>
    <name type="common">Barber pole worm</name>
    <dbReference type="NCBI Taxonomy" id="6289"/>
    <lineage>
        <taxon>Eukaryota</taxon>
        <taxon>Metazoa</taxon>
        <taxon>Ecdysozoa</taxon>
        <taxon>Nematoda</taxon>
        <taxon>Chromadorea</taxon>
        <taxon>Rhabditida</taxon>
        <taxon>Rhabditina</taxon>
        <taxon>Rhabditomorpha</taxon>
        <taxon>Strongyloidea</taxon>
        <taxon>Trichostrongylidae</taxon>
        <taxon>Haemonchus</taxon>
    </lineage>
</organism>
<feature type="domain" description="Galectin" evidence="3">
    <location>
        <begin position="18"/>
        <end position="143"/>
    </location>
</feature>
<evidence type="ECO:0000256" key="2">
    <source>
        <dbReference type="RuleBase" id="RU102079"/>
    </source>
</evidence>
<dbReference type="PANTHER" id="PTHR11346:SF173">
    <property type="entry name" value="GALECTIN"/>
    <property type="match status" value="1"/>
</dbReference>
<dbReference type="SMART" id="SM00908">
    <property type="entry name" value="Gal-bind_lectin"/>
    <property type="match status" value="1"/>
</dbReference>
<keyword evidence="4" id="KW-1185">Reference proteome</keyword>
<dbReference type="GO" id="GO:0030246">
    <property type="term" value="F:carbohydrate binding"/>
    <property type="evidence" value="ECO:0007669"/>
    <property type="project" value="UniProtKB-UniRule"/>
</dbReference>
<protein>
    <recommendedName>
        <fullName evidence="2">Galectin</fullName>
    </recommendedName>
</protein>
<dbReference type="SMART" id="SM00276">
    <property type="entry name" value="GLECT"/>
    <property type="match status" value="1"/>
</dbReference>
<dbReference type="Pfam" id="PF00337">
    <property type="entry name" value="Gal-bind_lectin"/>
    <property type="match status" value="1"/>
</dbReference>
<dbReference type="AlphaFoldDB" id="A0A7I4YF29"/>
<dbReference type="Gene3D" id="2.60.120.200">
    <property type="match status" value="1"/>
</dbReference>
<accession>A0A7I4YF29</accession>
<dbReference type="GO" id="GO:0016936">
    <property type="term" value="F:galactoside binding"/>
    <property type="evidence" value="ECO:0007669"/>
    <property type="project" value="TreeGrafter"/>
</dbReference>